<sequence length="77" mass="8913">MDGEEEGWRRRRDEERTWAAARKGSGRVRCDEEGSTWRRGTEEGGGREATEEGSRVAAVRVRRQGQQLLRRTRVPSR</sequence>
<name>A0AAV2ERC5_9ROSI</name>
<organism evidence="2 3">
    <name type="scientific">Linum trigynum</name>
    <dbReference type="NCBI Taxonomy" id="586398"/>
    <lineage>
        <taxon>Eukaryota</taxon>
        <taxon>Viridiplantae</taxon>
        <taxon>Streptophyta</taxon>
        <taxon>Embryophyta</taxon>
        <taxon>Tracheophyta</taxon>
        <taxon>Spermatophyta</taxon>
        <taxon>Magnoliopsida</taxon>
        <taxon>eudicotyledons</taxon>
        <taxon>Gunneridae</taxon>
        <taxon>Pentapetalae</taxon>
        <taxon>rosids</taxon>
        <taxon>fabids</taxon>
        <taxon>Malpighiales</taxon>
        <taxon>Linaceae</taxon>
        <taxon>Linum</taxon>
    </lineage>
</organism>
<proteinExistence type="predicted"/>
<evidence type="ECO:0000256" key="1">
    <source>
        <dbReference type="SAM" id="MobiDB-lite"/>
    </source>
</evidence>
<evidence type="ECO:0000313" key="2">
    <source>
        <dbReference type="EMBL" id="CAL1388287.1"/>
    </source>
</evidence>
<dbReference type="Proteomes" id="UP001497516">
    <property type="component" value="Chromosome 5"/>
</dbReference>
<keyword evidence="3" id="KW-1185">Reference proteome</keyword>
<accession>A0AAV2ERC5</accession>
<feature type="region of interest" description="Disordered" evidence="1">
    <location>
        <begin position="20"/>
        <end position="77"/>
    </location>
</feature>
<reference evidence="2 3" key="1">
    <citation type="submission" date="2024-04" db="EMBL/GenBank/DDBJ databases">
        <authorList>
            <person name="Fracassetti M."/>
        </authorList>
    </citation>
    <scope>NUCLEOTIDE SEQUENCE [LARGE SCALE GENOMIC DNA]</scope>
</reference>
<feature type="compositionally biased region" description="Low complexity" evidence="1">
    <location>
        <begin position="55"/>
        <end position="69"/>
    </location>
</feature>
<dbReference type="AlphaFoldDB" id="A0AAV2ERC5"/>
<dbReference type="EMBL" id="OZ034818">
    <property type="protein sequence ID" value="CAL1388287.1"/>
    <property type="molecule type" value="Genomic_DNA"/>
</dbReference>
<evidence type="ECO:0000313" key="3">
    <source>
        <dbReference type="Proteomes" id="UP001497516"/>
    </source>
</evidence>
<feature type="compositionally biased region" description="Basic and acidic residues" evidence="1">
    <location>
        <begin position="28"/>
        <end position="54"/>
    </location>
</feature>
<gene>
    <name evidence="2" type="ORF">LTRI10_LOCUS29221</name>
</gene>
<protein>
    <submittedName>
        <fullName evidence="2">Uncharacterized protein</fullName>
    </submittedName>
</protein>